<dbReference type="SUPFAM" id="SSF54821">
    <property type="entry name" value="Ribosomal protein S3 C-terminal domain"/>
    <property type="match status" value="1"/>
</dbReference>
<dbReference type="GO" id="GO:0006412">
    <property type="term" value="P:translation"/>
    <property type="evidence" value="ECO:0007669"/>
    <property type="project" value="UniProtKB-UniRule"/>
</dbReference>
<dbReference type="PROSITE" id="PS00548">
    <property type="entry name" value="RIBOSOMAL_S3"/>
    <property type="match status" value="1"/>
</dbReference>
<dbReference type="GO" id="GO:0022627">
    <property type="term" value="C:cytosolic small ribosomal subunit"/>
    <property type="evidence" value="ECO:0007669"/>
    <property type="project" value="TreeGrafter"/>
</dbReference>
<keyword evidence="2 8" id="KW-0699">rRNA-binding</keyword>
<evidence type="ECO:0000313" key="11">
    <source>
        <dbReference type="EMBL" id="KKU34039.1"/>
    </source>
</evidence>
<dbReference type="PROSITE" id="PS50823">
    <property type="entry name" value="KH_TYPE_2"/>
    <property type="match status" value="1"/>
</dbReference>
<evidence type="ECO:0000256" key="6">
    <source>
        <dbReference type="ARBA" id="ARBA00024998"/>
    </source>
</evidence>
<dbReference type="InterPro" id="IPR004044">
    <property type="entry name" value="KH_dom_type_2"/>
</dbReference>
<evidence type="ECO:0000256" key="9">
    <source>
        <dbReference type="RuleBase" id="RU003624"/>
    </source>
</evidence>
<dbReference type="AlphaFoldDB" id="A0A0G1PMK5"/>
<dbReference type="InterPro" id="IPR009019">
    <property type="entry name" value="KH_sf_prok-type"/>
</dbReference>
<dbReference type="InterPro" id="IPR015946">
    <property type="entry name" value="KH_dom-like_a/b"/>
</dbReference>
<evidence type="ECO:0000256" key="7">
    <source>
        <dbReference type="ARBA" id="ARBA00035257"/>
    </source>
</evidence>
<evidence type="ECO:0000256" key="5">
    <source>
        <dbReference type="ARBA" id="ARBA00023274"/>
    </source>
</evidence>
<dbReference type="HAMAP" id="MF_01309_B">
    <property type="entry name" value="Ribosomal_uS3_B"/>
    <property type="match status" value="1"/>
</dbReference>
<name>A0A0G1PMK5_9BACT</name>
<evidence type="ECO:0000256" key="2">
    <source>
        <dbReference type="ARBA" id="ARBA00022730"/>
    </source>
</evidence>
<evidence type="ECO:0000256" key="4">
    <source>
        <dbReference type="ARBA" id="ARBA00022980"/>
    </source>
</evidence>
<dbReference type="CDD" id="cd02412">
    <property type="entry name" value="KH-II_30S_S3"/>
    <property type="match status" value="1"/>
</dbReference>
<gene>
    <name evidence="8" type="primary">rpsC</name>
    <name evidence="11" type="ORF">UX48_C0043G0005</name>
</gene>
<dbReference type="InterPro" id="IPR018280">
    <property type="entry name" value="Ribosomal_uS3_CS"/>
</dbReference>
<dbReference type="Gene3D" id="3.30.1140.32">
    <property type="entry name" value="Ribosomal protein S3, C-terminal domain"/>
    <property type="match status" value="1"/>
</dbReference>
<dbReference type="PANTHER" id="PTHR11760:SF19">
    <property type="entry name" value="SMALL RIBOSOMAL SUBUNIT PROTEIN US3C"/>
    <property type="match status" value="1"/>
</dbReference>
<dbReference type="FunFam" id="3.30.300.20:FF:000001">
    <property type="entry name" value="30S ribosomal protein S3"/>
    <property type="match status" value="1"/>
</dbReference>
<dbReference type="EMBL" id="LCMJ01000043">
    <property type="protein sequence ID" value="KKU34039.1"/>
    <property type="molecule type" value="Genomic_DNA"/>
</dbReference>
<feature type="domain" description="KH type-2" evidence="10">
    <location>
        <begin position="38"/>
        <end position="136"/>
    </location>
</feature>
<dbReference type="Proteomes" id="UP000034067">
    <property type="component" value="Unassembled WGS sequence"/>
</dbReference>
<dbReference type="InterPro" id="IPR036419">
    <property type="entry name" value="Ribosomal_S3_C_sf"/>
</dbReference>
<proteinExistence type="inferred from homology"/>
<evidence type="ECO:0000313" key="12">
    <source>
        <dbReference type="Proteomes" id="UP000034067"/>
    </source>
</evidence>
<sequence length="246" mass="27947">MGQKVHPFAFRLGPLFDWKSRWFNKRKYTEYLEEDTTIRAFLAKKLKNTGLQGIEIERSANLVKITIRAARPGLIIGRAGTGIEELRKSVAKTLNKIPRRPWSREAAIAKTAKAALGAAKEKRVRPEIKLTVEELKKPELYAAVVAQDIADQFEKRIPFRRVLKQTIERVMYNKEVEGIKISVAGRLDGSEMARFEWMAKGKIPLQNLRANIDFAEATAFTVYGTSGIKVWIYKGEVFKGAENPKI</sequence>
<comment type="caution">
    <text evidence="11">The sequence shown here is derived from an EMBL/GenBank/DDBJ whole genome shotgun (WGS) entry which is preliminary data.</text>
</comment>
<dbReference type="GO" id="GO:0019843">
    <property type="term" value="F:rRNA binding"/>
    <property type="evidence" value="ECO:0007669"/>
    <property type="project" value="UniProtKB-UniRule"/>
</dbReference>
<dbReference type="GO" id="GO:0003735">
    <property type="term" value="F:structural constituent of ribosome"/>
    <property type="evidence" value="ECO:0007669"/>
    <property type="project" value="InterPro"/>
</dbReference>
<dbReference type="GO" id="GO:0003729">
    <property type="term" value="F:mRNA binding"/>
    <property type="evidence" value="ECO:0007669"/>
    <property type="project" value="UniProtKB-UniRule"/>
</dbReference>
<comment type="subunit">
    <text evidence="8">Part of the 30S ribosomal subunit. Forms a tight complex with proteins S10 and S14.</text>
</comment>
<dbReference type="InterPro" id="IPR001351">
    <property type="entry name" value="Ribosomal_uS3_C"/>
</dbReference>
<dbReference type="SUPFAM" id="SSF54814">
    <property type="entry name" value="Prokaryotic type KH domain (KH-domain type II)"/>
    <property type="match status" value="1"/>
</dbReference>
<evidence type="ECO:0000259" key="10">
    <source>
        <dbReference type="PROSITE" id="PS50823"/>
    </source>
</evidence>
<evidence type="ECO:0000256" key="1">
    <source>
        <dbReference type="ARBA" id="ARBA00010761"/>
    </source>
</evidence>
<protein>
    <recommendedName>
        <fullName evidence="7 8">Small ribosomal subunit protein uS3</fullName>
    </recommendedName>
</protein>
<dbReference type="PATRIC" id="fig|1618617.3.peg.555"/>
<organism evidence="11 12">
    <name type="scientific">Candidatus Azambacteria bacterium GW2011_GWB1_46_27</name>
    <dbReference type="NCBI Taxonomy" id="1618617"/>
    <lineage>
        <taxon>Bacteria</taxon>
        <taxon>Candidatus Azamiibacteriota</taxon>
    </lineage>
</organism>
<dbReference type="Gene3D" id="3.30.300.20">
    <property type="match status" value="1"/>
</dbReference>
<accession>A0A0G1PMK5</accession>
<keyword evidence="4 8" id="KW-0689">Ribosomal protein</keyword>
<dbReference type="Pfam" id="PF07650">
    <property type="entry name" value="KH_2"/>
    <property type="match status" value="1"/>
</dbReference>
<evidence type="ECO:0000256" key="3">
    <source>
        <dbReference type="ARBA" id="ARBA00022884"/>
    </source>
</evidence>
<dbReference type="NCBIfam" id="TIGR01009">
    <property type="entry name" value="rpsC_bact"/>
    <property type="match status" value="1"/>
</dbReference>
<dbReference type="Pfam" id="PF00189">
    <property type="entry name" value="Ribosomal_S3_C"/>
    <property type="match status" value="1"/>
</dbReference>
<evidence type="ECO:0000256" key="8">
    <source>
        <dbReference type="HAMAP-Rule" id="MF_01309"/>
    </source>
</evidence>
<reference evidence="11 12" key="1">
    <citation type="journal article" date="2015" name="Nature">
        <title>rRNA introns, odd ribosomes, and small enigmatic genomes across a large radiation of phyla.</title>
        <authorList>
            <person name="Brown C.T."/>
            <person name="Hug L.A."/>
            <person name="Thomas B.C."/>
            <person name="Sharon I."/>
            <person name="Castelle C.J."/>
            <person name="Singh A."/>
            <person name="Wilkins M.J."/>
            <person name="Williams K.H."/>
            <person name="Banfield J.F."/>
        </authorList>
    </citation>
    <scope>NUCLEOTIDE SEQUENCE [LARGE SCALE GENOMIC DNA]</scope>
</reference>
<dbReference type="InterPro" id="IPR005704">
    <property type="entry name" value="Ribosomal_uS3_bac-typ"/>
</dbReference>
<comment type="similarity">
    <text evidence="1 8 9">Belongs to the universal ribosomal protein uS3 family.</text>
</comment>
<dbReference type="PANTHER" id="PTHR11760">
    <property type="entry name" value="30S/40S RIBOSOMAL PROTEIN S3"/>
    <property type="match status" value="1"/>
</dbReference>
<dbReference type="InterPro" id="IPR057258">
    <property type="entry name" value="Ribosomal_uS3"/>
</dbReference>
<comment type="function">
    <text evidence="6 8">Binds the lower part of the 30S subunit head. Binds mRNA in the 70S ribosome, positioning it for translation.</text>
</comment>
<keyword evidence="5 8" id="KW-0687">Ribonucleoprotein</keyword>
<keyword evidence="3 8" id="KW-0694">RNA-binding</keyword>